<reference evidence="3 4" key="1">
    <citation type="submission" date="2023-01" db="EMBL/GenBank/DDBJ databases">
        <title>Novel diversity within Roseofilum (Cyanobacteria; Desertifilaceae) from marine benthic mats with descriptions of four novel species.</title>
        <authorList>
            <person name="Wang Y."/>
            <person name="Berthold D.E."/>
            <person name="Hu J."/>
            <person name="Lefler F.W."/>
            <person name="Laughinghouse H.D. IV."/>
        </authorList>
    </citation>
    <scope>NUCLEOTIDE SEQUENCE [LARGE SCALE GENOMIC DNA]</scope>
    <source>
        <strain evidence="3 4">BLCC-M114</strain>
    </source>
</reference>
<dbReference type="Pfam" id="PF05860">
    <property type="entry name" value="TPS"/>
    <property type="match status" value="1"/>
</dbReference>
<dbReference type="RefSeq" id="WP_283767161.1">
    <property type="nucleotide sequence ID" value="NZ_JAQOSO010000069.1"/>
</dbReference>
<protein>
    <submittedName>
        <fullName evidence="3">Filamentous hemagglutinin N-terminal domain-containing protein</fullName>
    </submittedName>
</protein>
<feature type="signal peptide" evidence="1">
    <location>
        <begin position="1"/>
        <end position="22"/>
    </location>
</feature>
<evidence type="ECO:0000256" key="1">
    <source>
        <dbReference type="SAM" id="SignalP"/>
    </source>
</evidence>
<dbReference type="InterPro" id="IPR008638">
    <property type="entry name" value="FhaB/CdiA-like_TPS"/>
</dbReference>
<sequence>MTQPWKTLLPLILSIWPTLAHAQIVPDRTLPQNTTVTTPQNNLWLINGGTPQGSNLFHSFDQFSLPTNTQALFNNAPNISNIFSRVTGANPSTINGLIRANGTANLFLLNPNGILFGPNASLNIGGSFLATTANRIDFADGTSFSATPSQTQPLLTVSVPTQIHLSENPAPIIVEGQGHNLSINPQNGVVMRGPVEGLQVPSGQTLALVGGELNLAGGTLTAEDGRIDLIAGGNGAVNLNLEQNQLTATPFSLATSGDITLSAISVADTSGQGGGDLQAYGRNITLAQGSLFLSLTEGNQPGGTLTVTATDSVTVTGGISRGFVTSAILTETLAQGSAGNITVTAPRINITNGAQISASSLSPGLGGNITLNAPESLNVSGTTPFGVPGGIFAATLGFGKGGNLNITTGQLRLQEGAVISTATFIDNQPAGDITIGARSILIDSGAQISASTRGTGDAGNLIIGASDGILISGGTQDNPSGIFSQVNFTPLEELEAPPSGAIRFIPGPNRERVPVIPATGRGGRCAGEYPVPHLREWGDYFRRNVWGRARGKTNGQCLGTATGQGKYG</sequence>
<dbReference type="Proteomes" id="UP001235849">
    <property type="component" value="Unassembled WGS sequence"/>
</dbReference>
<dbReference type="SUPFAM" id="SSF51126">
    <property type="entry name" value="Pectin lyase-like"/>
    <property type="match status" value="2"/>
</dbReference>
<evidence type="ECO:0000313" key="3">
    <source>
        <dbReference type="EMBL" id="MDJ1174841.1"/>
    </source>
</evidence>
<proteinExistence type="predicted"/>
<feature type="chain" id="PRO_5046193907" evidence="1">
    <location>
        <begin position="23"/>
        <end position="568"/>
    </location>
</feature>
<organism evidence="3 4">
    <name type="scientific">Roseofilum capinflatum BLCC-M114</name>
    <dbReference type="NCBI Taxonomy" id="3022440"/>
    <lineage>
        <taxon>Bacteria</taxon>
        <taxon>Bacillati</taxon>
        <taxon>Cyanobacteriota</taxon>
        <taxon>Cyanophyceae</taxon>
        <taxon>Desertifilales</taxon>
        <taxon>Desertifilaceae</taxon>
        <taxon>Roseofilum</taxon>
        <taxon>Roseofilum capinflatum</taxon>
    </lineage>
</organism>
<dbReference type="Gene3D" id="2.160.20.10">
    <property type="entry name" value="Single-stranded right-handed beta-helix, Pectin lyase-like"/>
    <property type="match status" value="1"/>
</dbReference>
<name>A0ABT7B6P3_9CYAN</name>
<feature type="domain" description="Filamentous haemagglutinin FhaB/tRNA nuclease CdiA-like TPS" evidence="2">
    <location>
        <begin position="27"/>
        <end position="139"/>
    </location>
</feature>
<keyword evidence="4" id="KW-1185">Reference proteome</keyword>
<dbReference type="EMBL" id="JAQOSO010000069">
    <property type="protein sequence ID" value="MDJ1174841.1"/>
    <property type="molecule type" value="Genomic_DNA"/>
</dbReference>
<evidence type="ECO:0000313" key="4">
    <source>
        <dbReference type="Proteomes" id="UP001235849"/>
    </source>
</evidence>
<gene>
    <name evidence="3" type="ORF">PMG25_12120</name>
</gene>
<comment type="caution">
    <text evidence="3">The sequence shown here is derived from an EMBL/GenBank/DDBJ whole genome shotgun (WGS) entry which is preliminary data.</text>
</comment>
<accession>A0ABT7B6P3</accession>
<keyword evidence="1" id="KW-0732">Signal</keyword>
<dbReference type="InterPro" id="IPR012334">
    <property type="entry name" value="Pectin_lyas_fold"/>
</dbReference>
<dbReference type="InterPro" id="IPR011050">
    <property type="entry name" value="Pectin_lyase_fold/virulence"/>
</dbReference>
<evidence type="ECO:0000259" key="2">
    <source>
        <dbReference type="SMART" id="SM00912"/>
    </source>
</evidence>
<dbReference type="NCBIfam" id="TIGR01901">
    <property type="entry name" value="adhes_NPXG"/>
    <property type="match status" value="1"/>
</dbReference>
<dbReference type="SMART" id="SM00912">
    <property type="entry name" value="Haemagg_act"/>
    <property type="match status" value="1"/>
</dbReference>